<keyword evidence="1" id="KW-0472">Membrane</keyword>
<keyword evidence="1" id="KW-0812">Transmembrane</keyword>
<gene>
    <name evidence="2" type="ORF">UFOPK1778_01200</name>
</gene>
<proteinExistence type="predicted"/>
<reference evidence="2" key="1">
    <citation type="submission" date="2020-05" db="EMBL/GenBank/DDBJ databases">
        <authorList>
            <person name="Chiriac C."/>
            <person name="Salcher M."/>
            <person name="Ghai R."/>
            <person name="Kavagutti S V."/>
        </authorList>
    </citation>
    <scope>NUCLEOTIDE SEQUENCE</scope>
</reference>
<dbReference type="EMBL" id="CAEZUD010000096">
    <property type="protein sequence ID" value="CAB4599955.1"/>
    <property type="molecule type" value="Genomic_DNA"/>
</dbReference>
<evidence type="ECO:0000256" key="1">
    <source>
        <dbReference type="SAM" id="Phobius"/>
    </source>
</evidence>
<name>A0A6J6GM55_9ZZZZ</name>
<keyword evidence="1" id="KW-1133">Transmembrane helix</keyword>
<evidence type="ECO:0000313" key="2">
    <source>
        <dbReference type="EMBL" id="CAB4599955.1"/>
    </source>
</evidence>
<accession>A0A6J6GM55</accession>
<organism evidence="2">
    <name type="scientific">freshwater metagenome</name>
    <dbReference type="NCBI Taxonomy" id="449393"/>
    <lineage>
        <taxon>unclassified sequences</taxon>
        <taxon>metagenomes</taxon>
        <taxon>ecological metagenomes</taxon>
    </lineage>
</organism>
<feature type="transmembrane region" description="Helical" evidence="1">
    <location>
        <begin position="236"/>
        <end position="255"/>
    </location>
</feature>
<protein>
    <submittedName>
        <fullName evidence="2">Unannotated protein</fullName>
    </submittedName>
</protein>
<dbReference type="AlphaFoldDB" id="A0A6J6GM55"/>
<feature type="transmembrane region" description="Helical" evidence="1">
    <location>
        <begin position="261"/>
        <end position="279"/>
    </location>
</feature>
<sequence>MKKVTIGSLKISQLRDADKLHLSHELAALIAIKSGSGEYTLLTKSNKTSFPIPVKRVSSDVVGMGFTMRVLTEIKSGESVSLSKPTIENSGSIGIIRRIDSGIEFLLRKFLGAPVSVFRTAMGFPGDDDRALIRLENSQFSRLGISPGDQVFVEYAGKKISAFAFEQLDEIYSPSTVLKNSKAVGLKSSQLPKDFPRYLLVHISPIARDALGIPKDNVTSTIRVHRRIRTRLASEFNKLLLPMAVFVLSVLPAEINHWIKFFIYVIGTPLIILISLAPLKIRKAAKGVWP</sequence>